<evidence type="ECO:0000313" key="4">
    <source>
        <dbReference type="Proteomes" id="UP000183530"/>
    </source>
</evidence>
<dbReference type="Proteomes" id="UP000580797">
    <property type="component" value="Unassembled WGS sequence"/>
</dbReference>
<dbReference type="KEGG" id="nae:BHE16_10620"/>
<dbReference type="Proteomes" id="UP000183530">
    <property type="component" value="Chromosome"/>
</dbReference>
<accession>A0A1L2ZQV2</accession>
<evidence type="ECO:0000313" key="2">
    <source>
        <dbReference type="EMBL" id="APF41371.1"/>
    </source>
</evidence>
<feature type="transmembrane region" description="Helical" evidence="1">
    <location>
        <begin position="51"/>
        <end position="74"/>
    </location>
</feature>
<evidence type="ECO:0000256" key="1">
    <source>
        <dbReference type="SAM" id="Phobius"/>
    </source>
</evidence>
<name>A0A1L2ZQV2_9MICC</name>
<evidence type="ECO:0000313" key="3">
    <source>
        <dbReference type="EMBL" id="MBB5513301.1"/>
    </source>
</evidence>
<protein>
    <submittedName>
        <fullName evidence="3">Drug/metabolite transporter (DMT)-like permease</fullName>
    </submittedName>
</protein>
<dbReference type="AlphaFoldDB" id="A0A1L2ZQV2"/>
<keyword evidence="1" id="KW-0812">Transmembrane</keyword>
<reference evidence="3 5" key="2">
    <citation type="submission" date="2020-08" db="EMBL/GenBank/DDBJ databases">
        <title>Sequencing the genomes of 1000 actinobacteria strains.</title>
        <authorList>
            <person name="Klenk H.-P."/>
        </authorList>
    </citation>
    <scope>NUCLEOTIDE SEQUENCE [LARGE SCALE GENOMIC DNA]</scope>
    <source>
        <strain evidence="3 5">DSM 105783</strain>
    </source>
</reference>
<feature type="transmembrane region" description="Helical" evidence="1">
    <location>
        <begin position="20"/>
        <end position="39"/>
    </location>
</feature>
<dbReference type="EMBL" id="CP018135">
    <property type="protein sequence ID" value="APF41371.1"/>
    <property type="molecule type" value="Genomic_DNA"/>
</dbReference>
<proteinExistence type="predicted"/>
<dbReference type="RefSeq" id="WP_071894839.1">
    <property type="nucleotide sequence ID" value="NZ_BAAARH010000002.1"/>
</dbReference>
<evidence type="ECO:0000313" key="5">
    <source>
        <dbReference type="Proteomes" id="UP000580797"/>
    </source>
</evidence>
<dbReference type="STRING" id="556325.BHE16_10620"/>
<keyword evidence="1" id="KW-0472">Membrane</keyword>
<reference evidence="2 4" key="1">
    <citation type="submission" date="2016-11" db="EMBL/GenBank/DDBJ databases">
        <title>Genome sequencing of Zhihengliuella aestuarii B18 antagonistic to Plasmodiophora brassicae.</title>
        <authorList>
            <person name="Luo Y."/>
        </authorList>
    </citation>
    <scope>NUCLEOTIDE SEQUENCE [LARGE SCALE GENOMIC DNA]</scope>
    <source>
        <strain evidence="2 4">B18</strain>
    </source>
</reference>
<keyword evidence="4" id="KW-1185">Reference proteome</keyword>
<organism evidence="2 4">
    <name type="scientific">Neomicrococcus aestuarii</name>
    <dbReference type="NCBI Taxonomy" id="556325"/>
    <lineage>
        <taxon>Bacteria</taxon>
        <taxon>Bacillati</taxon>
        <taxon>Actinomycetota</taxon>
        <taxon>Actinomycetes</taxon>
        <taxon>Micrococcales</taxon>
        <taxon>Micrococcaceae</taxon>
        <taxon>Neomicrococcus</taxon>
    </lineage>
</organism>
<sequence>MSSPAKIDVNVRLSPKFWPFLVGGALLGVLAALIVTLGFNSTTDEFTDQSIFGYFAIILGMIGAGLGSIIYLILDRVLARKSTRLTAVEIDEN</sequence>
<keyword evidence="1" id="KW-1133">Transmembrane helix</keyword>
<gene>
    <name evidence="2" type="ORF">BHE16_10620</name>
    <name evidence="3" type="ORF">HD598_001988</name>
</gene>
<dbReference type="EMBL" id="JACHDR010000001">
    <property type="protein sequence ID" value="MBB5513301.1"/>
    <property type="molecule type" value="Genomic_DNA"/>
</dbReference>